<feature type="domain" description="Fe2OG dioxygenase" evidence="6">
    <location>
        <begin position="145"/>
        <end position="312"/>
    </location>
</feature>
<protein>
    <recommendedName>
        <fullName evidence="6">Fe2OG dioxygenase domain-containing protein</fullName>
    </recommendedName>
</protein>
<dbReference type="Proteomes" id="UP000013827">
    <property type="component" value="Unassembled WGS sequence"/>
</dbReference>
<dbReference type="OMA" id="GHFMPHV"/>
<proteinExistence type="predicted"/>
<reference evidence="7" key="2">
    <citation type="submission" date="2024-10" db="UniProtKB">
        <authorList>
            <consortium name="EnsemblProtists"/>
        </authorList>
    </citation>
    <scope>IDENTIFICATION</scope>
</reference>
<comment type="cofactor">
    <cofactor evidence="1">
        <name>L-ascorbate</name>
        <dbReference type="ChEBI" id="CHEBI:38290"/>
    </cofactor>
</comment>
<dbReference type="PANTHER" id="PTHR10869:SF246">
    <property type="entry name" value="TRANSMEMBRANE PROLYL 4-HYDROXYLASE"/>
    <property type="match status" value="1"/>
</dbReference>
<dbReference type="PANTHER" id="PTHR10869">
    <property type="entry name" value="PROLYL 4-HYDROXYLASE ALPHA SUBUNIT"/>
    <property type="match status" value="1"/>
</dbReference>
<dbReference type="SMART" id="SM00702">
    <property type="entry name" value="P4Hc"/>
    <property type="match status" value="1"/>
</dbReference>
<accession>A0A0D3KJ55</accession>
<dbReference type="GO" id="GO:0031418">
    <property type="term" value="F:L-ascorbic acid binding"/>
    <property type="evidence" value="ECO:0007669"/>
    <property type="project" value="InterPro"/>
</dbReference>
<dbReference type="EnsemblProtists" id="EOD35790">
    <property type="protein sequence ID" value="EOD35790"/>
    <property type="gene ID" value="EMIHUDRAFT_227348"/>
</dbReference>
<dbReference type="GeneID" id="17281060"/>
<dbReference type="HOGENOM" id="CLU_041456_2_0_1"/>
<evidence type="ECO:0000256" key="3">
    <source>
        <dbReference type="ARBA" id="ARBA00022964"/>
    </source>
</evidence>
<keyword evidence="8" id="KW-1185">Reference proteome</keyword>
<dbReference type="RefSeq" id="XP_005788219.1">
    <property type="nucleotide sequence ID" value="XM_005788162.1"/>
</dbReference>
<evidence type="ECO:0000256" key="4">
    <source>
        <dbReference type="ARBA" id="ARBA00023002"/>
    </source>
</evidence>
<keyword evidence="2" id="KW-0479">Metal-binding</keyword>
<sequence>MSSLNSFCLETSAPSVPMPNDYIAAKPLASVASVSLDGAGPTPSATRLDDLGVDGVVIDGLLTADECSRIVQAAEASGGFGFWDASGDADKRRVRNADTLEFDDPKLCEALYLRLAPWLTPRVAFSSEEEELFEAELEGEWVACGLNTHLLLNRYGAGGHFAPHADGSTPRCSTLLDFNRRSLYTVLLYLNECEEGGATQLLVSLDGATMERPGDGVRVARPAPRRTGADCSAQNSKAAAPATQYIARLLYCLRTDVMYERRPPICTAPHDAYALLLRAREHEAAGEPMEAVALYRRIKRLSDGIAAACRLR</sequence>
<keyword evidence="3" id="KW-0223">Dioxygenase</keyword>
<keyword evidence="5" id="KW-0408">Iron</keyword>
<dbReference type="PaxDb" id="2903-EOD35790"/>
<evidence type="ECO:0000256" key="2">
    <source>
        <dbReference type="ARBA" id="ARBA00022723"/>
    </source>
</evidence>
<dbReference type="AlphaFoldDB" id="A0A0D3KJ55"/>
<dbReference type="InterPro" id="IPR005123">
    <property type="entry name" value="Oxoglu/Fe-dep_dioxygenase_dom"/>
</dbReference>
<dbReference type="PROSITE" id="PS51471">
    <property type="entry name" value="FE2OG_OXY"/>
    <property type="match status" value="1"/>
</dbReference>
<dbReference type="KEGG" id="ehx:EMIHUDRAFT_227348"/>
<dbReference type="GO" id="GO:0005783">
    <property type="term" value="C:endoplasmic reticulum"/>
    <property type="evidence" value="ECO:0007669"/>
    <property type="project" value="TreeGrafter"/>
</dbReference>
<evidence type="ECO:0000256" key="1">
    <source>
        <dbReference type="ARBA" id="ARBA00001961"/>
    </source>
</evidence>
<keyword evidence="4" id="KW-0560">Oxidoreductase</keyword>
<organism evidence="7 8">
    <name type="scientific">Emiliania huxleyi (strain CCMP1516)</name>
    <dbReference type="NCBI Taxonomy" id="280463"/>
    <lineage>
        <taxon>Eukaryota</taxon>
        <taxon>Haptista</taxon>
        <taxon>Haptophyta</taxon>
        <taxon>Prymnesiophyceae</taxon>
        <taxon>Isochrysidales</taxon>
        <taxon>Noelaerhabdaceae</taxon>
        <taxon>Emiliania</taxon>
    </lineage>
</organism>
<dbReference type="eggNOG" id="ENOG502S0DC">
    <property type="taxonomic scope" value="Eukaryota"/>
</dbReference>
<name>A0A0D3KJ55_EMIH1</name>
<evidence type="ECO:0000313" key="8">
    <source>
        <dbReference type="Proteomes" id="UP000013827"/>
    </source>
</evidence>
<evidence type="ECO:0000259" key="6">
    <source>
        <dbReference type="PROSITE" id="PS51471"/>
    </source>
</evidence>
<reference evidence="8" key="1">
    <citation type="journal article" date="2013" name="Nature">
        <title>Pan genome of the phytoplankton Emiliania underpins its global distribution.</title>
        <authorList>
            <person name="Read B.A."/>
            <person name="Kegel J."/>
            <person name="Klute M.J."/>
            <person name="Kuo A."/>
            <person name="Lefebvre S.C."/>
            <person name="Maumus F."/>
            <person name="Mayer C."/>
            <person name="Miller J."/>
            <person name="Monier A."/>
            <person name="Salamov A."/>
            <person name="Young J."/>
            <person name="Aguilar M."/>
            <person name="Claverie J.M."/>
            <person name="Frickenhaus S."/>
            <person name="Gonzalez K."/>
            <person name="Herman E.K."/>
            <person name="Lin Y.C."/>
            <person name="Napier J."/>
            <person name="Ogata H."/>
            <person name="Sarno A.F."/>
            <person name="Shmutz J."/>
            <person name="Schroeder D."/>
            <person name="de Vargas C."/>
            <person name="Verret F."/>
            <person name="von Dassow P."/>
            <person name="Valentin K."/>
            <person name="Van de Peer Y."/>
            <person name="Wheeler G."/>
            <person name="Dacks J.B."/>
            <person name="Delwiche C.F."/>
            <person name="Dyhrman S.T."/>
            <person name="Glockner G."/>
            <person name="John U."/>
            <person name="Richards T."/>
            <person name="Worden A.Z."/>
            <person name="Zhang X."/>
            <person name="Grigoriev I.V."/>
            <person name="Allen A.E."/>
            <person name="Bidle K."/>
            <person name="Borodovsky M."/>
            <person name="Bowler C."/>
            <person name="Brownlee C."/>
            <person name="Cock J.M."/>
            <person name="Elias M."/>
            <person name="Gladyshev V.N."/>
            <person name="Groth M."/>
            <person name="Guda C."/>
            <person name="Hadaegh A."/>
            <person name="Iglesias-Rodriguez M.D."/>
            <person name="Jenkins J."/>
            <person name="Jones B.M."/>
            <person name="Lawson T."/>
            <person name="Leese F."/>
            <person name="Lindquist E."/>
            <person name="Lobanov A."/>
            <person name="Lomsadze A."/>
            <person name="Malik S.B."/>
            <person name="Marsh M.E."/>
            <person name="Mackinder L."/>
            <person name="Mock T."/>
            <person name="Mueller-Roeber B."/>
            <person name="Pagarete A."/>
            <person name="Parker M."/>
            <person name="Probert I."/>
            <person name="Quesneville H."/>
            <person name="Raines C."/>
            <person name="Rensing S.A."/>
            <person name="Riano-Pachon D.M."/>
            <person name="Richier S."/>
            <person name="Rokitta S."/>
            <person name="Shiraiwa Y."/>
            <person name="Soanes D.M."/>
            <person name="van der Giezen M."/>
            <person name="Wahlund T.M."/>
            <person name="Williams B."/>
            <person name="Wilson W."/>
            <person name="Wolfe G."/>
            <person name="Wurch L.L."/>
        </authorList>
    </citation>
    <scope>NUCLEOTIDE SEQUENCE</scope>
</reference>
<evidence type="ECO:0000313" key="7">
    <source>
        <dbReference type="EnsemblProtists" id="EOD35790"/>
    </source>
</evidence>
<dbReference type="Gene3D" id="2.60.120.620">
    <property type="entry name" value="q2cbj1_9rhob like domain"/>
    <property type="match status" value="1"/>
</dbReference>
<dbReference type="GO" id="GO:0005506">
    <property type="term" value="F:iron ion binding"/>
    <property type="evidence" value="ECO:0007669"/>
    <property type="project" value="InterPro"/>
</dbReference>
<dbReference type="InterPro" id="IPR045054">
    <property type="entry name" value="P4HA-like"/>
</dbReference>
<dbReference type="GO" id="GO:0004656">
    <property type="term" value="F:procollagen-proline 4-dioxygenase activity"/>
    <property type="evidence" value="ECO:0007669"/>
    <property type="project" value="TreeGrafter"/>
</dbReference>
<evidence type="ECO:0000256" key="5">
    <source>
        <dbReference type="ARBA" id="ARBA00023004"/>
    </source>
</evidence>
<dbReference type="InterPro" id="IPR006620">
    <property type="entry name" value="Pro_4_hyd_alph"/>
</dbReference>